<evidence type="ECO:0000256" key="6">
    <source>
        <dbReference type="ARBA" id="ARBA00022824"/>
    </source>
</evidence>
<keyword evidence="3" id="KW-0813">Transport</keyword>
<feature type="transmembrane region" description="Helical" evidence="12">
    <location>
        <begin position="728"/>
        <end position="747"/>
    </location>
</feature>
<evidence type="ECO:0000256" key="12">
    <source>
        <dbReference type="SAM" id="Phobius"/>
    </source>
</evidence>
<evidence type="ECO:0000256" key="5">
    <source>
        <dbReference type="ARBA" id="ARBA00022692"/>
    </source>
</evidence>
<evidence type="ECO:0000256" key="1">
    <source>
        <dbReference type="ARBA" id="ARBA00004477"/>
    </source>
</evidence>
<keyword evidence="7 12" id="KW-1133">Transmembrane helix</keyword>
<feature type="transmembrane region" description="Helical" evidence="12">
    <location>
        <begin position="668"/>
        <end position="688"/>
    </location>
</feature>
<dbReference type="GO" id="GO:0003723">
    <property type="term" value="F:RNA binding"/>
    <property type="evidence" value="ECO:0007669"/>
    <property type="project" value="UniProtKB-UniRule"/>
</dbReference>
<feature type="transmembrane region" description="Helical" evidence="12">
    <location>
        <begin position="825"/>
        <end position="843"/>
    </location>
</feature>
<dbReference type="InterPro" id="IPR037185">
    <property type="entry name" value="EmrE-like"/>
</dbReference>
<name>A0A4E9DVK1_GIBZA</name>
<keyword evidence="5 12" id="KW-0812">Transmembrane</keyword>
<keyword evidence="4" id="KW-0762">Sugar transport</keyword>
<keyword evidence="6" id="KW-0256">Endoplasmic reticulum</keyword>
<feature type="region of interest" description="Disordered" evidence="11">
    <location>
        <begin position="359"/>
        <end position="433"/>
    </location>
</feature>
<dbReference type="PANTHER" id="PTHR10778:SF10">
    <property type="entry name" value="SOLUTE CARRIER FAMILY 35 MEMBER B1"/>
    <property type="match status" value="1"/>
</dbReference>
<proteinExistence type="inferred from homology"/>
<dbReference type="SMART" id="SM00322">
    <property type="entry name" value="KH"/>
    <property type="match status" value="3"/>
</dbReference>
<dbReference type="PANTHER" id="PTHR10778">
    <property type="entry name" value="SOLUTE CARRIER FAMILY 35 MEMBER B"/>
    <property type="match status" value="1"/>
</dbReference>
<organism evidence="14">
    <name type="scientific">Gibberella zeae</name>
    <name type="common">Wheat head blight fungus</name>
    <name type="synonym">Fusarium graminearum</name>
    <dbReference type="NCBI Taxonomy" id="5518"/>
    <lineage>
        <taxon>Eukaryota</taxon>
        <taxon>Fungi</taxon>
        <taxon>Dikarya</taxon>
        <taxon>Ascomycota</taxon>
        <taxon>Pezizomycotina</taxon>
        <taxon>Sordariomycetes</taxon>
        <taxon>Hypocreomycetidae</taxon>
        <taxon>Hypocreales</taxon>
        <taxon>Nectriaceae</taxon>
        <taxon>Fusarium</taxon>
    </lineage>
</organism>
<dbReference type="Pfam" id="PF00013">
    <property type="entry name" value="KH_1"/>
    <property type="match status" value="3"/>
</dbReference>
<dbReference type="Gene3D" id="3.30.1370.10">
    <property type="entry name" value="K Homology domain, type 1"/>
    <property type="match status" value="3"/>
</dbReference>
<keyword evidence="10" id="KW-0694">RNA-binding</keyword>
<dbReference type="SUPFAM" id="SSF54791">
    <property type="entry name" value="Eukaryotic type KH-domain (KH-domain type I)"/>
    <property type="match status" value="3"/>
</dbReference>
<dbReference type="CDD" id="cd22456">
    <property type="entry name" value="KH-I_Rnc1_rpt2"/>
    <property type="match status" value="1"/>
</dbReference>
<feature type="domain" description="K Homology" evidence="13">
    <location>
        <begin position="185"/>
        <end position="255"/>
    </location>
</feature>
<evidence type="ECO:0000259" key="13">
    <source>
        <dbReference type="SMART" id="SM00322"/>
    </source>
</evidence>
<evidence type="ECO:0000256" key="8">
    <source>
        <dbReference type="ARBA" id="ARBA00023136"/>
    </source>
</evidence>
<feature type="domain" description="K Homology" evidence="13">
    <location>
        <begin position="271"/>
        <end position="342"/>
    </location>
</feature>
<dbReference type="CDD" id="cd22457">
    <property type="entry name" value="KH-I_Rnc1_rpt3"/>
    <property type="match status" value="1"/>
</dbReference>
<gene>
    <name evidence="14" type="ORF">FUG_LOCUS245008</name>
</gene>
<dbReference type="SUPFAM" id="SSF103481">
    <property type="entry name" value="Multidrug resistance efflux transporter EmrE"/>
    <property type="match status" value="1"/>
</dbReference>
<keyword evidence="8 12" id="KW-0472">Membrane</keyword>
<evidence type="ECO:0000256" key="10">
    <source>
        <dbReference type="PROSITE-ProRule" id="PRU00117"/>
    </source>
</evidence>
<accession>A0A4E9DVK1</accession>
<dbReference type="InterPro" id="IPR036612">
    <property type="entry name" value="KH_dom_type_1_sf"/>
</dbReference>
<dbReference type="EMBL" id="CAAKMV010000128">
    <property type="protein sequence ID" value="VIO57252.1"/>
    <property type="molecule type" value="Genomic_DNA"/>
</dbReference>
<feature type="transmembrane region" description="Helical" evidence="12">
    <location>
        <begin position="601"/>
        <end position="623"/>
    </location>
</feature>
<evidence type="ECO:0000256" key="4">
    <source>
        <dbReference type="ARBA" id="ARBA00022597"/>
    </source>
</evidence>
<comment type="similarity">
    <text evidence="2">Belongs to the nucleotide-sugar transporter family. SLC35B subfamily.</text>
</comment>
<evidence type="ECO:0000313" key="14">
    <source>
        <dbReference type="EMBL" id="VIO57252.1"/>
    </source>
</evidence>
<dbReference type="Pfam" id="PF08449">
    <property type="entry name" value="UAA"/>
    <property type="match status" value="1"/>
</dbReference>
<feature type="domain" description="K Homology" evidence="13">
    <location>
        <begin position="428"/>
        <end position="499"/>
    </location>
</feature>
<feature type="compositionally biased region" description="Gly residues" evidence="11">
    <location>
        <begin position="367"/>
        <end position="376"/>
    </location>
</feature>
<dbReference type="CDD" id="cd22455">
    <property type="entry name" value="KH-I_Rnc1_rpt1"/>
    <property type="match status" value="1"/>
</dbReference>
<feature type="transmembrane region" description="Helical" evidence="12">
    <location>
        <begin position="695"/>
        <end position="716"/>
    </location>
</feature>
<dbReference type="InterPro" id="IPR049786">
    <property type="entry name" value="Rnc1_KH-I_3"/>
</dbReference>
<dbReference type="GO" id="GO:0005460">
    <property type="term" value="F:UDP-glucose transmembrane transporter activity"/>
    <property type="evidence" value="ECO:0007669"/>
    <property type="project" value="TreeGrafter"/>
</dbReference>
<reference evidence="14" key="1">
    <citation type="submission" date="2019-04" db="EMBL/GenBank/DDBJ databases">
        <authorList>
            <person name="Melise S."/>
            <person name="Noan J."/>
            <person name="Okalmin O."/>
        </authorList>
    </citation>
    <scope>NUCLEOTIDE SEQUENCE</scope>
    <source>
        <strain evidence="14">FN9</strain>
    </source>
</reference>
<feature type="transmembrane region" description="Helical" evidence="12">
    <location>
        <begin position="768"/>
        <end position="789"/>
    </location>
</feature>
<feature type="compositionally biased region" description="Basic and acidic residues" evidence="11">
    <location>
        <begin position="408"/>
        <end position="424"/>
    </location>
</feature>
<dbReference type="GO" id="GO:0000139">
    <property type="term" value="C:Golgi membrane"/>
    <property type="evidence" value="ECO:0007669"/>
    <property type="project" value="TreeGrafter"/>
</dbReference>
<dbReference type="GO" id="GO:0005459">
    <property type="term" value="F:UDP-galactose transmembrane transporter activity"/>
    <property type="evidence" value="ECO:0007669"/>
    <property type="project" value="TreeGrafter"/>
</dbReference>
<dbReference type="AlphaFoldDB" id="A0A4E9DVK1"/>
<evidence type="ECO:0000256" key="3">
    <source>
        <dbReference type="ARBA" id="ARBA00022448"/>
    </source>
</evidence>
<comment type="subcellular location">
    <subcellularLocation>
        <location evidence="1">Endoplasmic reticulum membrane</location>
        <topology evidence="1">Multi-pass membrane protein</topology>
    </subcellularLocation>
</comment>
<sequence>MQYLWLSFSPSPPLYSHPPPLWPLSRCRLITSAVEAFLTNTPPAYRSIAHSPAAAAFSTGVLATTLDPAIPPRVQTTYRRKKNTLHHLHLAAPRLLQHTSSVFAAPTAPTTRHPLDRLLFSASNASSSPRTALPNISLYKMSAPQDSIPGNGSDILDQMDQLRMDDRLGPDGEPAPKTEEEYAQAQLTLRAIVSSKEAGVIIGKGGKNVADLRDETGVKAGVSKVVQGVHDRVLTITGGCDAISRAYAIVARALLEGAPAMGMGGVVQSNGTHPIKLLISHNQMGTIIGRQGLKIKHIQDASGVRMVAQKEMLPQSTERIVEVQGTPEGIQRAIWEICKCLVDDWQRGTGTVLYNPVVRTQPSSGGNTSGGAGFNQGSGRSDYGGSPRVMRTGNGADFSNGSSRPYNRRSDSDAALRGPPTHDENGEEIQTQNISIPADMVGCIIGRAGSKISEIRKTSGARISIAKAPHDETGERMFTIMGTAKANESALFLFSLIRSLNLLRMARSKQPAIKREASSEFFNKTTATWEDSDKSQKIASNGSVVKKAVDAAPALAPDAGVLQLVIAVAGIYASFLTWAYLQEKLTTKPYGPVDAPEVWHFPVFLNTIQSIFAAIVGAVYLYASTPSNAPVPPVIPSRRILAPLALVAVTSSLASPFGYASLAHIDYITFLLAKSCKLLPVMFLHITVFRRRYPLYKYLVVAAVTLGVAVFTLHSGKKKGSKVRPDDASTSWGLLLLGINLLFDGLTNSTQDHIFQTFRPYSGPQMMCANNIMSTIVTGAYLVISPWLVATGLGEWFGMDVAGNAGELTAALDFMARYPAVWKDVLGFAACGAVGQVFIFYTLSTFSSVLLVTVTVTRKMFTMILSVLAFGHRLTQMQWLGVALVFGGIGVEAGIARQEKMNKEAAKKAQQSGKKEL</sequence>
<dbReference type="InterPro" id="IPR013657">
    <property type="entry name" value="SCL35B1-4/HUT1"/>
</dbReference>
<dbReference type="GO" id="GO:0005789">
    <property type="term" value="C:endoplasmic reticulum membrane"/>
    <property type="evidence" value="ECO:0007669"/>
    <property type="project" value="UniProtKB-SubCell"/>
</dbReference>
<dbReference type="InterPro" id="IPR004088">
    <property type="entry name" value="KH_dom_type_1"/>
</dbReference>
<evidence type="ECO:0000256" key="11">
    <source>
        <dbReference type="SAM" id="MobiDB-lite"/>
    </source>
</evidence>
<feature type="transmembrane region" description="Helical" evidence="12">
    <location>
        <begin position="561"/>
        <end position="581"/>
    </location>
</feature>
<protein>
    <recommendedName>
        <fullName evidence="9">UDP-galactose transporter homolog 1</fullName>
    </recommendedName>
</protein>
<evidence type="ECO:0000256" key="2">
    <source>
        <dbReference type="ARBA" id="ARBA00010694"/>
    </source>
</evidence>
<evidence type="ECO:0000256" key="9">
    <source>
        <dbReference type="ARBA" id="ARBA00041103"/>
    </source>
</evidence>
<evidence type="ECO:0000256" key="7">
    <source>
        <dbReference type="ARBA" id="ARBA00022989"/>
    </source>
</evidence>
<dbReference type="PROSITE" id="PS50084">
    <property type="entry name" value="KH_TYPE_1"/>
    <property type="match status" value="3"/>
</dbReference>
<dbReference type="InterPro" id="IPR004087">
    <property type="entry name" value="KH_dom"/>
</dbReference>